<dbReference type="FunFam" id="1.10.240.10:FF:000005">
    <property type="entry name" value="Tryptophan--tRNA ligase"/>
    <property type="match status" value="1"/>
</dbReference>
<evidence type="ECO:0000256" key="9">
    <source>
        <dbReference type="RuleBase" id="RU363036"/>
    </source>
</evidence>
<comment type="subunit">
    <text evidence="8">Homodimer.</text>
</comment>
<evidence type="ECO:0000256" key="3">
    <source>
        <dbReference type="ARBA" id="ARBA00022741"/>
    </source>
</evidence>
<dbReference type="InterPro" id="IPR002305">
    <property type="entry name" value="aa-tRNA-synth_Ic"/>
</dbReference>
<feature type="binding site" evidence="8">
    <location>
        <position position="162"/>
    </location>
    <ligand>
        <name>L-tryptophan</name>
        <dbReference type="ChEBI" id="CHEBI:57912"/>
    </ligand>
</feature>
<evidence type="ECO:0000256" key="6">
    <source>
        <dbReference type="ARBA" id="ARBA00023146"/>
    </source>
</evidence>
<feature type="binding site" evidence="8">
    <location>
        <begin position="37"/>
        <end position="39"/>
    </location>
    <ligand>
        <name>ATP</name>
        <dbReference type="ChEBI" id="CHEBI:30616"/>
    </ligand>
</feature>
<evidence type="ECO:0000256" key="5">
    <source>
        <dbReference type="ARBA" id="ARBA00022917"/>
    </source>
</evidence>
<dbReference type="GO" id="GO:0006436">
    <property type="term" value="P:tryptophanyl-tRNA aminoacylation"/>
    <property type="evidence" value="ECO:0007669"/>
    <property type="project" value="UniProtKB-UniRule"/>
</dbReference>
<keyword evidence="5 8" id="KW-0648">Protein biosynthesis</keyword>
<dbReference type="EC" id="6.1.1.2" evidence="8"/>
<dbReference type="Pfam" id="PF00579">
    <property type="entry name" value="tRNA-synt_1b"/>
    <property type="match status" value="1"/>
</dbReference>
<dbReference type="PANTHER" id="PTHR43766">
    <property type="entry name" value="TRYPTOPHAN--TRNA LIGASE, MITOCHONDRIAL"/>
    <property type="match status" value="1"/>
</dbReference>
<name>A0A378U4H6_MYROD</name>
<gene>
    <name evidence="8 10" type="primary">trpS</name>
    <name evidence="10" type="ORF">NCTC11179_02876</name>
</gene>
<dbReference type="InterPro" id="IPR014729">
    <property type="entry name" value="Rossmann-like_a/b/a_fold"/>
</dbReference>
<feature type="short sequence motif" description="'HIGH' region" evidence="8">
    <location>
        <begin position="38"/>
        <end position="46"/>
    </location>
</feature>
<organism evidence="10 11">
    <name type="scientific">Myroides odoratus</name>
    <name type="common">Flavobacterium odoratum</name>
    <dbReference type="NCBI Taxonomy" id="256"/>
    <lineage>
        <taxon>Bacteria</taxon>
        <taxon>Pseudomonadati</taxon>
        <taxon>Bacteroidota</taxon>
        <taxon>Flavobacteriia</taxon>
        <taxon>Flavobacteriales</taxon>
        <taxon>Flavobacteriaceae</taxon>
        <taxon>Myroides</taxon>
    </lineage>
</organism>
<feature type="binding site" evidence="8">
    <location>
        <begin position="174"/>
        <end position="176"/>
    </location>
    <ligand>
        <name>ATP</name>
        <dbReference type="ChEBI" id="CHEBI:30616"/>
    </ligand>
</feature>
<feature type="binding site" evidence="8">
    <location>
        <position position="213"/>
    </location>
    <ligand>
        <name>ATP</name>
        <dbReference type="ChEBI" id="CHEBI:30616"/>
    </ligand>
</feature>
<accession>A0A378U4H6</accession>
<reference evidence="10 11" key="1">
    <citation type="submission" date="2018-06" db="EMBL/GenBank/DDBJ databases">
        <authorList>
            <consortium name="Pathogen Informatics"/>
            <person name="Doyle S."/>
        </authorList>
    </citation>
    <scope>NUCLEOTIDE SEQUENCE [LARGE SCALE GENOMIC DNA]</scope>
    <source>
        <strain evidence="10 11">NCTC11179</strain>
    </source>
</reference>
<keyword evidence="4 8" id="KW-0067">ATP-binding</keyword>
<comment type="function">
    <text evidence="8">Catalyzes the attachment of tryptophan to tRNA(Trp).</text>
</comment>
<dbReference type="GO" id="GO:0005829">
    <property type="term" value="C:cytosol"/>
    <property type="evidence" value="ECO:0007669"/>
    <property type="project" value="TreeGrafter"/>
</dbReference>
<dbReference type="PRINTS" id="PR01039">
    <property type="entry name" value="TRNASYNTHTRP"/>
</dbReference>
<dbReference type="GO" id="GO:0004830">
    <property type="term" value="F:tryptophan-tRNA ligase activity"/>
    <property type="evidence" value="ECO:0007669"/>
    <property type="project" value="UniProtKB-UniRule"/>
</dbReference>
<dbReference type="CDD" id="cd00806">
    <property type="entry name" value="TrpRS_core"/>
    <property type="match status" value="1"/>
</dbReference>
<protein>
    <recommendedName>
        <fullName evidence="8">Tryptophan--tRNA ligase</fullName>
        <ecNumber evidence="8">6.1.1.2</ecNumber>
    </recommendedName>
    <alternativeName>
        <fullName evidence="8">Tryptophanyl-tRNA synthetase</fullName>
        <shortName evidence="8">TrpRS</shortName>
    </alternativeName>
</protein>
<evidence type="ECO:0000256" key="1">
    <source>
        <dbReference type="ARBA" id="ARBA00005594"/>
    </source>
</evidence>
<dbReference type="AlphaFoldDB" id="A0A378U4H6"/>
<proteinExistence type="inferred from homology"/>
<dbReference type="GO" id="GO:0005524">
    <property type="term" value="F:ATP binding"/>
    <property type="evidence" value="ECO:0007669"/>
    <property type="project" value="UniProtKB-UniRule"/>
</dbReference>
<keyword evidence="8" id="KW-0963">Cytoplasm</keyword>
<feature type="binding site" evidence="8">
    <location>
        <begin position="45"/>
        <end position="46"/>
    </location>
    <ligand>
        <name>ATP</name>
        <dbReference type="ChEBI" id="CHEBI:30616"/>
    </ligand>
</feature>
<dbReference type="Proteomes" id="UP000255024">
    <property type="component" value="Unassembled WGS sequence"/>
</dbReference>
<sequence length="353" mass="40061">MLNQGKSKKEKQSRQMLYLCYYYKYKHAMAKILTGVQSTGTPHLGNLLGAILPAVEMANNKENESFIFIANLHSATQIKDAKTLQENTYSVAATWLACGLDVNHVTFYRQSDVPQTTELTWYLSCFFPFQRLTLAHSFKDKAEVLADVNTGLFTYPMLMAADILLYDANFVPVGKDQLQHLEITRDVAARFNHQMGETFVLPDAKISEDVMIVPGLDGNKMSKSRNNIINIFENDKALRKQVMSIETDSTPLEEPKNPDTCNVFTIYKLLATPEQIAQMRAKYEGGNYGYGHAKQELYELIVEKFKDVREKYEYYINNLEEVDRLLLAGASKASTVATATLNRVREKLGYAVR</sequence>
<dbReference type="Gene3D" id="3.40.50.620">
    <property type="entry name" value="HUPs"/>
    <property type="match status" value="1"/>
</dbReference>
<feature type="binding site" evidence="8">
    <location>
        <begin position="220"/>
        <end position="224"/>
    </location>
    <ligand>
        <name>ATP</name>
        <dbReference type="ChEBI" id="CHEBI:30616"/>
    </ligand>
</feature>
<dbReference type="InterPro" id="IPR050203">
    <property type="entry name" value="Trp-tRNA_synthetase"/>
</dbReference>
<comment type="subcellular location">
    <subcellularLocation>
        <location evidence="8">Cytoplasm</location>
    </subcellularLocation>
</comment>
<comment type="similarity">
    <text evidence="1 8 9">Belongs to the class-I aminoacyl-tRNA synthetase family.</text>
</comment>
<evidence type="ECO:0000256" key="4">
    <source>
        <dbReference type="ARBA" id="ARBA00022840"/>
    </source>
</evidence>
<dbReference type="NCBIfam" id="TIGR00233">
    <property type="entry name" value="trpS"/>
    <property type="match status" value="1"/>
</dbReference>
<keyword evidence="6 8" id="KW-0030">Aminoacyl-tRNA synthetase</keyword>
<comment type="catalytic activity">
    <reaction evidence="7 8">
        <text>tRNA(Trp) + L-tryptophan + ATP = L-tryptophyl-tRNA(Trp) + AMP + diphosphate + H(+)</text>
        <dbReference type="Rhea" id="RHEA:24080"/>
        <dbReference type="Rhea" id="RHEA-COMP:9671"/>
        <dbReference type="Rhea" id="RHEA-COMP:9705"/>
        <dbReference type="ChEBI" id="CHEBI:15378"/>
        <dbReference type="ChEBI" id="CHEBI:30616"/>
        <dbReference type="ChEBI" id="CHEBI:33019"/>
        <dbReference type="ChEBI" id="CHEBI:57912"/>
        <dbReference type="ChEBI" id="CHEBI:78442"/>
        <dbReference type="ChEBI" id="CHEBI:78535"/>
        <dbReference type="ChEBI" id="CHEBI:456215"/>
        <dbReference type="EC" id="6.1.1.2"/>
    </reaction>
</comment>
<dbReference type="HAMAP" id="MF_00140_B">
    <property type="entry name" value="Trp_tRNA_synth_B"/>
    <property type="match status" value="1"/>
</dbReference>
<dbReference type="PANTHER" id="PTHR43766:SF1">
    <property type="entry name" value="TRYPTOPHAN--TRNA LIGASE, MITOCHONDRIAL"/>
    <property type="match status" value="1"/>
</dbReference>
<evidence type="ECO:0000313" key="10">
    <source>
        <dbReference type="EMBL" id="STZ69370.1"/>
    </source>
</evidence>
<keyword evidence="2 8" id="KW-0436">Ligase</keyword>
<evidence type="ECO:0000313" key="11">
    <source>
        <dbReference type="Proteomes" id="UP000255024"/>
    </source>
</evidence>
<dbReference type="InterPro" id="IPR024109">
    <property type="entry name" value="Trp-tRNA-ligase_bac-type"/>
</dbReference>
<dbReference type="EMBL" id="UGQL01000002">
    <property type="protein sequence ID" value="STZ69370.1"/>
    <property type="molecule type" value="Genomic_DNA"/>
</dbReference>
<feature type="short sequence motif" description="'KMSKS' region" evidence="8">
    <location>
        <begin position="220"/>
        <end position="224"/>
    </location>
</feature>
<dbReference type="InterPro" id="IPR002306">
    <property type="entry name" value="Trp-tRNA-ligase"/>
</dbReference>
<dbReference type="Gene3D" id="1.10.240.10">
    <property type="entry name" value="Tyrosyl-Transfer RNA Synthetase"/>
    <property type="match status" value="1"/>
</dbReference>
<evidence type="ECO:0000256" key="7">
    <source>
        <dbReference type="ARBA" id="ARBA00049929"/>
    </source>
</evidence>
<evidence type="ECO:0000256" key="2">
    <source>
        <dbReference type="ARBA" id="ARBA00022598"/>
    </source>
</evidence>
<evidence type="ECO:0000256" key="8">
    <source>
        <dbReference type="HAMAP-Rule" id="MF_00140"/>
    </source>
</evidence>
<dbReference type="SUPFAM" id="SSF52374">
    <property type="entry name" value="Nucleotidylyl transferase"/>
    <property type="match status" value="1"/>
</dbReference>
<keyword evidence="3 8" id="KW-0547">Nucleotide-binding</keyword>
<keyword evidence="11" id="KW-1185">Reference proteome</keyword>